<dbReference type="EMBL" id="CAIIXF020000008">
    <property type="protein sequence ID" value="CAH1792865.1"/>
    <property type="molecule type" value="Genomic_DNA"/>
</dbReference>
<dbReference type="PANTHER" id="PTHR24028">
    <property type="entry name" value="CADHERIN-87A"/>
    <property type="match status" value="1"/>
</dbReference>
<keyword evidence="3" id="KW-0472">Membrane</keyword>
<gene>
    <name evidence="5" type="ORF">OFUS_LOCUS17786</name>
</gene>
<evidence type="ECO:0000256" key="3">
    <source>
        <dbReference type="ARBA" id="ARBA00022989"/>
    </source>
</evidence>
<comment type="subcellular location">
    <subcellularLocation>
        <location evidence="1">Membrane</location>
        <topology evidence="1">Single-pass membrane protein</topology>
    </subcellularLocation>
</comment>
<dbReference type="InterPro" id="IPR050174">
    <property type="entry name" value="Protocadherin/Cadherin-CA"/>
</dbReference>
<sequence length="531" mass="59212">FSAMDRSGFKITKTMKVNVNDVSEAPLDIFIGNSKNTTLQIFENEIGALIGELHVIAESKNTDYSIIITDDPSGLFEIKDMVLSLKESSSLDYEDNGYYAINLKAIDNSNDDLYISKTFTIEVTDVNEQPTELILTNTIVKSSGKSGETVGRFYAIDPDNTYQTTQKFEYKLQDGDSYFQIVGETLTIKQSNFTDMDNVDITVTVTDDGFPPLSRDFRILLTIKHDIELPFNFELLGNYIDENSHLGTTVGRLGIVGSKHYNSMTNVHYMVQGNVPFRVQNDKVVVDGILDYELVKMYDIEIMAVNKLDTSLKLSKHFKVTINDVNEKPTIISITSPDNRKDVIIDDDMEDGAVVGQIASEDSEDGTLEVNIVNGSLSRILYVGATDCMSLLNKTKRTRCTSQIFIQRMYILPKSTTMDLEVEVQDQGGETSRGSIQCQLQHINHPPTDIVLGNAVLKGIQENTNEIGIKITTIDADPMDHHNYTISGDTFQIDGGIMRLNPGVILDYETIQEITINITSRDDGFPNMSLA</sequence>
<dbReference type="PROSITE" id="PS50268">
    <property type="entry name" value="CADHERIN_2"/>
    <property type="match status" value="3"/>
</dbReference>
<organism evidence="5 6">
    <name type="scientific">Owenia fusiformis</name>
    <name type="common">Polychaete worm</name>
    <dbReference type="NCBI Taxonomy" id="6347"/>
    <lineage>
        <taxon>Eukaryota</taxon>
        <taxon>Metazoa</taxon>
        <taxon>Spiralia</taxon>
        <taxon>Lophotrochozoa</taxon>
        <taxon>Annelida</taxon>
        <taxon>Polychaeta</taxon>
        <taxon>Sedentaria</taxon>
        <taxon>Canalipalpata</taxon>
        <taxon>Sabellida</taxon>
        <taxon>Oweniida</taxon>
        <taxon>Oweniidae</taxon>
        <taxon>Owenia</taxon>
    </lineage>
</organism>
<proteinExistence type="predicted"/>
<evidence type="ECO:0000256" key="2">
    <source>
        <dbReference type="ARBA" id="ARBA00022692"/>
    </source>
</evidence>
<dbReference type="Gene3D" id="2.60.40.60">
    <property type="entry name" value="Cadherins"/>
    <property type="match status" value="3"/>
</dbReference>
<feature type="non-terminal residue" evidence="5">
    <location>
        <position position="531"/>
    </location>
</feature>
<dbReference type="InterPro" id="IPR015919">
    <property type="entry name" value="Cadherin-like_sf"/>
</dbReference>
<comment type="caution">
    <text evidence="5">The sequence shown here is derived from an EMBL/GenBank/DDBJ whole genome shotgun (WGS) entry which is preliminary data.</text>
</comment>
<accession>A0A8J1UMK4</accession>
<reference evidence="5" key="1">
    <citation type="submission" date="2022-03" db="EMBL/GenBank/DDBJ databases">
        <authorList>
            <person name="Martin C."/>
        </authorList>
    </citation>
    <scope>NUCLEOTIDE SEQUENCE</scope>
</reference>
<dbReference type="SMART" id="SM00112">
    <property type="entry name" value="CA"/>
    <property type="match status" value="3"/>
</dbReference>
<keyword evidence="6" id="KW-1185">Reference proteome</keyword>
<dbReference type="OrthoDB" id="10043560at2759"/>
<protein>
    <submittedName>
        <fullName evidence="5">Uncharacterized protein</fullName>
    </submittedName>
</protein>
<dbReference type="Proteomes" id="UP000749559">
    <property type="component" value="Unassembled WGS sequence"/>
</dbReference>
<dbReference type="GO" id="GO:0005509">
    <property type="term" value="F:calcium ion binding"/>
    <property type="evidence" value="ECO:0007669"/>
    <property type="project" value="UniProtKB-UniRule"/>
</dbReference>
<keyword evidence="3" id="KW-1133">Transmembrane helix</keyword>
<dbReference type="PANTHER" id="PTHR24028:SF316">
    <property type="entry name" value="NEURAL-CADHERIN-LIKE"/>
    <property type="match status" value="1"/>
</dbReference>
<evidence type="ECO:0000256" key="1">
    <source>
        <dbReference type="ARBA" id="ARBA00004167"/>
    </source>
</evidence>
<feature type="non-terminal residue" evidence="5">
    <location>
        <position position="1"/>
    </location>
</feature>
<name>A0A8J1UMK4_OWEFU</name>
<dbReference type="InterPro" id="IPR002126">
    <property type="entry name" value="Cadherin-like_dom"/>
</dbReference>
<dbReference type="SUPFAM" id="SSF49313">
    <property type="entry name" value="Cadherin-like"/>
    <property type="match status" value="2"/>
</dbReference>
<keyword evidence="2" id="KW-0812">Transmembrane</keyword>
<evidence type="ECO:0000256" key="4">
    <source>
        <dbReference type="ARBA" id="ARBA00023180"/>
    </source>
</evidence>
<evidence type="ECO:0000313" key="5">
    <source>
        <dbReference type="EMBL" id="CAH1792865.1"/>
    </source>
</evidence>
<keyword evidence="4" id="KW-0325">Glycoprotein</keyword>
<evidence type="ECO:0000313" key="6">
    <source>
        <dbReference type="Proteomes" id="UP000749559"/>
    </source>
</evidence>
<dbReference type="AlphaFoldDB" id="A0A8J1UMK4"/>
<dbReference type="CDD" id="cd11304">
    <property type="entry name" value="Cadherin_repeat"/>
    <property type="match status" value="3"/>
</dbReference>
<dbReference type="GO" id="GO:0005886">
    <property type="term" value="C:plasma membrane"/>
    <property type="evidence" value="ECO:0007669"/>
    <property type="project" value="TreeGrafter"/>
</dbReference>
<dbReference type="GO" id="GO:0007156">
    <property type="term" value="P:homophilic cell adhesion via plasma membrane adhesion molecules"/>
    <property type="evidence" value="ECO:0007669"/>
    <property type="project" value="InterPro"/>
</dbReference>